<evidence type="ECO:0000313" key="2">
    <source>
        <dbReference type="Proteomes" id="UP001149165"/>
    </source>
</evidence>
<name>A0A9W9ET81_9EURO</name>
<sequence length="271" mass="31532">MFEEYGAGSSTVNTIQSQMAKMVLLAVEEYKKITQLRSDLWTEIHRGSDSLNNWLRELPASLHLSALGETDTDLTPQQVTAIYLMHTLFIDTHLLLYFRFIDFSYRSDANADGLAIERIFLDMPHSIFSTYTEFSIQLARIIALLYDQEKVFARCWMVIHATFDAMSMMLLSVCQTYYTSYESDIPQMMNLLDSCFRVLRFCSESDFVASRFVDMLTPTFFDVQSFDRLHEPDRMSISYVLNIEQVDQAAIRHTLCQLLEIISIERHKAWI</sequence>
<gene>
    <name evidence="1" type="ORF">N7456_011055</name>
</gene>
<dbReference type="Proteomes" id="UP001149165">
    <property type="component" value="Unassembled WGS sequence"/>
</dbReference>
<dbReference type="OrthoDB" id="4138892at2759"/>
<accession>A0A9W9ET81</accession>
<dbReference type="AlphaFoldDB" id="A0A9W9ET81"/>
<keyword evidence="2" id="KW-1185">Reference proteome</keyword>
<comment type="caution">
    <text evidence="1">The sequence shown here is derived from an EMBL/GenBank/DDBJ whole genome shotgun (WGS) entry which is preliminary data.</text>
</comment>
<protein>
    <submittedName>
        <fullName evidence="1">Uncharacterized protein</fullName>
    </submittedName>
</protein>
<reference evidence="1" key="1">
    <citation type="submission" date="2022-11" db="EMBL/GenBank/DDBJ databases">
        <authorList>
            <person name="Petersen C."/>
        </authorList>
    </citation>
    <scope>NUCLEOTIDE SEQUENCE</scope>
    <source>
        <strain evidence="1">IBT 30069</strain>
    </source>
</reference>
<organism evidence="1 2">
    <name type="scientific">Penicillium angulare</name>
    <dbReference type="NCBI Taxonomy" id="116970"/>
    <lineage>
        <taxon>Eukaryota</taxon>
        <taxon>Fungi</taxon>
        <taxon>Dikarya</taxon>
        <taxon>Ascomycota</taxon>
        <taxon>Pezizomycotina</taxon>
        <taxon>Eurotiomycetes</taxon>
        <taxon>Eurotiomycetidae</taxon>
        <taxon>Eurotiales</taxon>
        <taxon>Aspergillaceae</taxon>
        <taxon>Penicillium</taxon>
    </lineage>
</organism>
<dbReference type="EMBL" id="JAPQKH010000007">
    <property type="protein sequence ID" value="KAJ5087439.1"/>
    <property type="molecule type" value="Genomic_DNA"/>
</dbReference>
<reference evidence="1" key="2">
    <citation type="journal article" date="2023" name="IMA Fungus">
        <title>Comparative genomic study of the Penicillium genus elucidates a diverse pangenome and 15 lateral gene transfer events.</title>
        <authorList>
            <person name="Petersen C."/>
            <person name="Sorensen T."/>
            <person name="Nielsen M.R."/>
            <person name="Sondergaard T.E."/>
            <person name="Sorensen J.L."/>
            <person name="Fitzpatrick D.A."/>
            <person name="Frisvad J.C."/>
            <person name="Nielsen K.L."/>
        </authorList>
    </citation>
    <scope>NUCLEOTIDE SEQUENCE</scope>
    <source>
        <strain evidence="1">IBT 30069</strain>
    </source>
</reference>
<evidence type="ECO:0000313" key="1">
    <source>
        <dbReference type="EMBL" id="KAJ5087439.1"/>
    </source>
</evidence>
<proteinExistence type="predicted"/>
<dbReference type="CDD" id="cd12148">
    <property type="entry name" value="fungal_TF_MHR"/>
    <property type="match status" value="1"/>
</dbReference>